<evidence type="ECO:0000313" key="2">
    <source>
        <dbReference type="Proteomes" id="UP000017984"/>
    </source>
</evidence>
<keyword evidence="2" id="KW-1185">Reference proteome</keyword>
<evidence type="ECO:0000313" key="1">
    <source>
        <dbReference type="EMBL" id="EST20570.1"/>
    </source>
</evidence>
<proteinExistence type="predicted"/>
<organism evidence="1 2">
    <name type="scientific">Streptomyces roseochromogenus subsp. oscitans DS 12.976</name>
    <dbReference type="NCBI Taxonomy" id="1352936"/>
    <lineage>
        <taxon>Bacteria</taxon>
        <taxon>Bacillati</taxon>
        <taxon>Actinomycetota</taxon>
        <taxon>Actinomycetes</taxon>
        <taxon>Kitasatosporales</taxon>
        <taxon>Streptomycetaceae</taxon>
        <taxon>Streptomyces</taxon>
    </lineage>
</organism>
<sequence>MGLNDVHGVTDVAVDRRRVPMGAAPTAIRIDIGELAFDGFDLSPRDADRVRESFHGELDRLVREHGVPAALLADDDSACDFLSGLPELPVTGNPRRLGEALARAVHAGLSGAADRRGGRR</sequence>
<dbReference type="Proteomes" id="UP000017984">
    <property type="component" value="Chromosome"/>
</dbReference>
<comment type="caution">
    <text evidence="1">The sequence shown here is derived from an EMBL/GenBank/DDBJ whole genome shotgun (WGS) entry which is preliminary data.</text>
</comment>
<dbReference type="RefSeq" id="WP_023552712.1">
    <property type="nucleotide sequence ID" value="NZ_CM002285.1"/>
</dbReference>
<dbReference type="HOGENOM" id="CLU_172606_0_0_11"/>
<name>V6JL22_STRRC</name>
<dbReference type="EMBL" id="AWQX01000348">
    <property type="protein sequence ID" value="EST20570.1"/>
    <property type="molecule type" value="Genomic_DNA"/>
</dbReference>
<gene>
    <name evidence="1" type="ORF">M878_39385</name>
</gene>
<protein>
    <submittedName>
        <fullName evidence="1">Uncharacterized protein</fullName>
    </submittedName>
</protein>
<dbReference type="STRING" id="1352936.M878_39385"/>
<dbReference type="PATRIC" id="fig|1352936.5.peg.8155"/>
<accession>V6JL22</accession>
<dbReference type="AlphaFoldDB" id="V6JL22"/>
<reference evidence="1 2" key="1">
    <citation type="journal article" date="2014" name="Genome Announc.">
        <title>Draft Genome Sequence of Streptomyces roseochromogenes subsp. oscitans DS 12.976, Producer of the Aminocoumarin Antibiotic Clorobiocin.</title>
        <authorList>
            <person name="Ruckert C."/>
            <person name="Kalinowski J."/>
            <person name="Heide L."/>
            <person name="Apel A.K."/>
        </authorList>
    </citation>
    <scope>NUCLEOTIDE SEQUENCE [LARGE SCALE GENOMIC DNA]</scope>
    <source>
        <strain evidence="1 2">DS 12.976</strain>
    </source>
</reference>